<dbReference type="RefSeq" id="WP_146805603.1">
    <property type="nucleotide sequence ID" value="NZ_BJUA01000004.1"/>
</dbReference>
<organism evidence="2 3">
    <name type="scientific">Cellulomonas persica</name>
    <dbReference type="NCBI Taxonomy" id="76861"/>
    <lineage>
        <taxon>Bacteria</taxon>
        <taxon>Bacillati</taxon>
        <taxon>Actinomycetota</taxon>
        <taxon>Actinomycetes</taxon>
        <taxon>Micrococcales</taxon>
        <taxon>Cellulomonadaceae</taxon>
        <taxon>Cellulomonas</taxon>
    </lineage>
</organism>
<sequence>MRPTTVPPSGSPPIVARHGPAAPRSTVRPTRPAARLLVVLATLAVVAACAGPPGEPTSATVDAVTQASGPGGTPDEPSDEREPATPRGGEEPQKPPGRQPVVTTAPPVDGIASFDGVASCGTLFWNGGVAGVELTDGITFHVERLELSGDDWRFDDAACGDLASGGVCVDVDLPPDGCRLSAVPVDPEHLDLEATVRARGWLRCAETVSDADCAHAVELMLAAPGGPLPLVDESQRPFFDDGSDEPSDEPSDDPSDEPVEDPGDDGDQG</sequence>
<keyword evidence="3" id="KW-1185">Reference proteome</keyword>
<comment type="caution">
    <text evidence="2">The sequence shown here is derived from an EMBL/GenBank/DDBJ whole genome shotgun (WGS) entry which is preliminary data.</text>
</comment>
<accession>A0A510USA0</accession>
<name>A0A510USA0_9CELL</name>
<gene>
    <name evidence="2" type="ORF">CPE01_10590</name>
</gene>
<reference evidence="2 3" key="1">
    <citation type="submission" date="2019-07" db="EMBL/GenBank/DDBJ databases">
        <title>Whole genome shotgun sequence of Cellulomonas persica NBRC 101101.</title>
        <authorList>
            <person name="Hosoyama A."/>
            <person name="Uohara A."/>
            <person name="Ohji S."/>
            <person name="Ichikawa N."/>
        </authorList>
    </citation>
    <scope>NUCLEOTIDE SEQUENCE [LARGE SCALE GENOMIC DNA]</scope>
    <source>
        <strain evidence="2 3">NBRC 101101</strain>
    </source>
</reference>
<feature type="compositionally biased region" description="Basic and acidic residues" evidence="1">
    <location>
        <begin position="80"/>
        <end position="93"/>
    </location>
</feature>
<feature type="region of interest" description="Disordered" evidence="1">
    <location>
        <begin position="226"/>
        <end position="269"/>
    </location>
</feature>
<feature type="compositionally biased region" description="Pro residues" evidence="1">
    <location>
        <begin position="1"/>
        <end position="11"/>
    </location>
</feature>
<proteinExistence type="predicted"/>
<feature type="region of interest" description="Disordered" evidence="1">
    <location>
        <begin position="53"/>
        <end position="107"/>
    </location>
</feature>
<feature type="compositionally biased region" description="Acidic residues" evidence="1">
    <location>
        <begin position="241"/>
        <end position="269"/>
    </location>
</feature>
<dbReference type="AlphaFoldDB" id="A0A510USA0"/>
<protein>
    <submittedName>
        <fullName evidence="2">Uncharacterized protein</fullName>
    </submittedName>
</protein>
<evidence type="ECO:0000256" key="1">
    <source>
        <dbReference type="SAM" id="MobiDB-lite"/>
    </source>
</evidence>
<dbReference type="EMBL" id="BJUA01000004">
    <property type="protein sequence ID" value="GEK17326.1"/>
    <property type="molecule type" value="Genomic_DNA"/>
</dbReference>
<feature type="region of interest" description="Disordered" evidence="1">
    <location>
        <begin position="1"/>
        <end position="30"/>
    </location>
</feature>
<dbReference type="OrthoDB" id="9978740at2"/>
<feature type="compositionally biased region" description="Polar residues" evidence="1">
    <location>
        <begin position="57"/>
        <end position="68"/>
    </location>
</feature>
<evidence type="ECO:0000313" key="3">
    <source>
        <dbReference type="Proteomes" id="UP000321386"/>
    </source>
</evidence>
<evidence type="ECO:0000313" key="2">
    <source>
        <dbReference type="EMBL" id="GEK17326.1"/>
    </source>
</evidence>
<dbReference type="Proteomes" id="UP000321386">
    <property type="component" value="Unassembled WGS sequence"/>
</dbReference>